<dbReference type="SMART" id="SM00490">
    <property type="entry name" value="HELICc"/>
    <property type="match status" value="1"/>
</dbReference>
<dbReference type="SUPFAM" id="SSF52540">
    <property type="entry name" value="P-loop containing nucleoside triphosphate hydrolases"/>
    <property type="match status" value="1"/>
</dbReference>
<keyword evidence="7" id="KW-0234">DNA repair</keyword>
<dbReference type="InterPro" id="IPR014001">
    <property type="entry name" value="Helicase_ATP-bd"/>
</dbReference>
<dbReference type="PROSITE" id="PS51192">
    <property type="entry name" value="HELICASE_ATP_BIND_1"/>
    <property type="match status" value="1"/>
</dbReference>
<feature type="non-terminal residue" evidence="10">
    <location>
        <position position="1"/>
    </location>
</feature>
<keyword evidence="2" id="KW-0227">DNA damage</keyword>
<dbReference type="Proteomes" id="UP000053904">
    <property type="component" value="Unassembled WGS sequence"/>
</dbReference>
<keyword evidence="5" id="KW-0067">ATP-binding</keyword>
<dbReference type="EMBL" id="LGGO01000069">
    <property type="protein sequence ID" value="KUK77075.1"/>
    <property type="molecule type" value="Genomic_DNA"/>
</dbReference>
<evidence type="ECO:0000259" key="9">
    <source>
        <dbReference type="PROSITE" id="PS51194"/>
    </source>
</evidence>
<dbReference type="InterPro" id="IPR047112">
    <property type="entry name" value="RecG/Mfd"/>
</dbReference>
<dbReference type="GO" id="GO:0006281">
    <property type="term" value="P:DNA repair"/>
    <property type="evidence" value="ECO:0007669"/>
    <property type="project" value="UniProtKB-KW"/>
</dbReference>
<dbReference type="GO" id="GO:0003678">
    <property type="term" value="F:DNA helicase activity"/>
    <property type="evidence" value="ECO:0007669"/>
    <property type="project" value="TreeGrafter"/>
</dbReference>
<dbReference type="GO" id="GO:0005524">
    <property type="term" value="F:ATP binding"/>
    <property type="evidence" value="ECO:0007669"/>
    <property type="project" value="UniProtKB-KW"/>
</dbReference>
<feature type="domain" description="Helicase C-terminal" evidence="9">
    <location>
        <begin position="196"/>
        <end position="352"/>
    </location>
</feature>
<organism evidence="10 11">
    <name type="scientific">candidate division WS6 bacterium 34_10</name>
    <dbReference type="NCBI Taxonomy" id="1641389"/>
    <lineage>
        <taxon>Bacteria</taxon>
        <taxon>Candidatus Dojkabacteria</taxon>
    </lineage>
</organism>
<keyword evidence="1" id="KW-0547">Nucleotide-binding</keyword>
<keyword evidence="4" id="KW-0347">Helicase</keyword>
<evidence type="ECO:0000256" key="1">
    <source>
        <dbReference type="ARBA" id="ARBA00022741"/>
    </source>
</evidence>
<evidence type="ECO:0000313" key="11">
    <source>
        <dbReference type="Proteomes" id="UP000053904"/>
    </source>
</evidence>
<dbReference type="PANTHER" id="PTHR47964:SF1">
    <property type="entry name" value="ATP-DEPENDENT DNA HELICASE HOMOLOG RECG, CHLOROPLASTIC"/>
    <property type="match status" value="1"/>
</dbReference>
<keyword evidence="6" id="KW-0238">DNA-binding</keyword>
<evidence type="ECO:0000256" key="7">
    <source>
        <dbReference type="ARBA" id="ARBA00023204"/>
    </source>
</evidence>
<dbReference type="InterPro" id="IPR011545">
    <property type="entry name" value="DEAD/DEAH_box_helicase_dom"/>
</dbReference>
<evidence type="ECO:0000259" key="8">
    <source>
        <dbReference type="PROSITE" id="PS51192"/>
    </source>
</evidence>
<dbReference type="PROSITE" id="PS51194">
    <property type="entry name" value="HELICASE_CTER"/>
    <property type="match status" value="1"/>
</dbReference>
<evidence type="ECO:0000256" key="6">
    <source>
        <dbReference type="ARBA" id="ARBA00023125"/>
    </source>
</evidence>
<protein>
    <submittedName>
        <fullName evidence="10">Transcription-repair coupling factor</fullName>
    </submittedName>
</protein>
<evidence type="ECO:0000256" key="4">
    <source>
        <dbReference type="ARBA" id="ARBA00022806"/>
    </source>
</evidence>
<evidence type="ECO:0000256" key="2">
    <source>
        <dbReference type="ARBA" id="ARBA00022763"/>
    </source>
</evidence>
<dbReference type="SMART" id="SM00487">
    <property type="entry name" value="DEXDc"/>
    <property type="match status" value="1"/>
</dbReference>
<dbReference type="Pfam" id="PF00270">
    <property type="entry name" value="DEAD"/>
    <property type="match status" value="1"/>
</dbReference>
<evidence type="ECO:0000313" key="10">
    <source>
        <dbReference type="EMBL" id="KUK77075.1"/>
    </source>
</evidence>
<dbReference type="GO" id="GO:0003677">
    <property type="term" value="F:DNA binding"/>
    <property type="evidence" value="ECO:0007669"/>
    <property type="project" value="UniProtKB-KW"/>
</dbReference>
<dbReference type="GO" id="GO:0016787">
    <property type="term" value="F:hydrolase activity"/>
    <property type="evidence" value="ECO:0007669"/>
    <property type="project" value="UniProtKB-KW"/>
</dbReference>
<evidence type="ECO:0000256" key="5">
    <source>
        <dbReference type="ARBA" id="ARBA00022840"/>
    </source>
</evidence>
<gene>
    <name evidence="10" type="ORF">XD93_0550</name>
</gene>
<accession>A0A101HHQ4</accession>
<proteinExistence type="predicted"/>
<evidence type="ECO:0000256" key="3">
    <source>
        <dbReference type="ARBA" id="ARBA00022801"/>
    </source>
</evidence>
<dbReference type="PANTHER" id="PTHR47964">
    <property type="entry name" value="ATP-DEPENDENT DNA HELICASE HOMOLOG RECG, CHLOROPLASTIC"/>
    <property type="match status" value="1"/>
</dbReference>
<dbReference type="InterPro" id="IPR001650">
    <property type="entry name" value="Helicase_C-like"/>
</dbReference>
<dbReference type="CDD" id="cd17991">
    <property type="entry name" value="DEXHc_TRCF"/>
    <property type="match status" value="1"/>
</dbReference>
<sequence length="385" mass="43015">TEDQLVATKHILDDFQNSAPMDRLLVGDVGFGKTEIAMRAVFAVVNAGYQVAVLAPTTVLVEQHLSVFKERFKDYPFTIDSLSRFSTSKEKEKTLSGLESGGIDIVIGTHSLLSKSVKFKNLNLVVVDEEQKFGVKQKEHLKQMRVDSNVLSMTATPIPRTLNLSLMGIRDISVLATPPIGRKDIKNEFCKFSWDEVERVIRRELDRNGQVFFLHNRVGTIQSVKKRLDSLFPNTVVEILHGQMTNNKIEHTMSSFINGKIDVLICTTIIENGIDIPNVNTLIIDDVTMYGLSQLYQIRGRIGRGSRQAYACFMFDRLKGHSALRLNALKEAEALGSGFILSNRDLEIRGAGDILGKNQSGVINSVGYGLYTRILKEAVNRIKVE</sequence>
<comment type="caution">
    <text evidence="10">The sequence shown here is derived from an EMBL/GenBank/DDBJ whole genome shotgun (WGS) entry which is preliminary data.</text>
</comment>
<dbReference type="Gene3D" id="3.40.50.300">
    <property type="entry name" value="P-loop containing nucleotide triphosphate hydrolases"/>
    <property type="match status" value="2"/>
</dbReference>
<name>A0A101HHQ4_9BACT</name>
<dbReference type="PATRIC" id="fig|1641389.3.peg.656"/>
<keyword evidence="3" id="KW-0378">Hydrolase</keyword>
<dbReference type="Pfam" id="PF00271">
    <property type="entry name" value="Helicase_C"/>
    <property type="match status" value="1"/>
</dbReference>
<reference evidence="11" key="1">
    <citation type="journal article" date="2015" name="MBio">
        <title>Genome-Resolved Metagenomic Analysis Reveals Roles for Candidate Phyla and Other Microbial Community Members in Biogeochemical Transformations in Oil Reservoirs.</title>
        <authorList>
            <person name="Hu P."/>
            <person name="Tom L."/>
            <person name="Singh A."/>
            <person name="Thomas B.C."/>
            <person name="Baker B.J."/>
            <person name="Piceno Y.M."/>
            <person name="Andersen G.L."/>
            <person name="Banfield J.F."/>
        </authorList>
    </citation>
    <scope>NUCLEOTIDE SEQUENCE [LARGE SCALE GENOMIC DNA]</scope>
</reference>
<feature type="domain" description="Helicase ATP-binding" evidence="8">
    <location>
        <begin position="14"/>
        <end position="175"/>
    </location>
</feature>
<dbReference type="InterPro" id="IPR027417">
    <property type="entry name" value="P-loop_NTPase"/>
</dbReference>
<dbReference type="AlphaFoldDB" id="A0A101HHQ4"/>